<feature type="compositionally biased region" description="Polar residues" evidence="6">
    <location>
        <begin position="36"/>
        <end position="78"/>
    </location>
</feature>
<dbReference type="GO" id="GO:0005524">
    <property type="term" value="F:ATP binding"/>
    <property type="evidence" value="ECO:0007669"/>
    <property type="project" value="UniProtKB-KW"/>
</dbReference>
<keyword evidence="9" id="KW-1185">Reference proteome</keyword>
<dbReference type="Pfam" id="PF00069">
    <property type="entry name" value="Pkinase"/>
    <property type="match status" value="1"/>
</dbReference>
<dbReference type="AlphaFoldDB" id="A0A2T2N7W3"/>
<gene>
    <name evidence="8" type="ORF">BS50DRAFT_504400</name>
</gene>
<dbReference type="InterPro" id="IPR050339">
    <property type="entry name" value="CC_SR_Kinase"/>
</dbReference>
<accession>A0A2T2N7W3</accession>
<keyword evidence="4" id="KW-0067">ATP-binding</keyword>
<dbReference type="PROSITE" id="PS50011">
    <property type="entry name" value="PROTEIN_KINASE_DOM"/>
    <property type="match status" value="1"/>
</dbReference>
<dbReference type="InterPro" id="IPR000719">
    <property type="entry name" value="Prot_kinase_dom"/>
</dbReference>
<name>A0A2T2N7W3_CORCC</name>
<keyword evidence="1" id="KW-0808">Transferase</keyword>
<feature type="region of interest" description="Disordered" evidence="6">
    <location>
        <begin position="389"/>
        <end position="412"/>
    </location>
</feature>
<dbReference type="PROSITE" id="PS00108">
    <property type="entry name" value="PROTEIN_KINASE_ST"/>
    <property type="match status" value="1"/>
</dbReference>
<feature type="compositionally biased region" description="Low complexity" evidence="6">
    <location>
        <begin position="110"/>
        <end position="120"/>
    </location>
</feature>
<reference evidence="8 9" key="1">
    <citation type="journal article" date="2018" name="Front. Microbiol.">
        <title>Genome-Wide Analysis of Corynespora cassiicola Leaf Fall Disease Putative Effectors.</title>
        <authorList>
            <person name="Lopez D."/>
            <person name="Ribeiro S."/>
            <person name="Label P."/>
            <person name="Fumanal B."/>
            <person name="Venisse J.S."/>
            <person name="Kohler A."/>
            <person name="de Oliveira R.R."/>
            <person name="Labutti K."/>
            <person name="Lipzen A."/>
            <person name="Lail K."/>
            <person name="Bauer D."/>
            <person name="Ohm R.A."/>
            <person name="Barry K.W."/>
            <person name="Spatafora J."/>
            <person name="Grigoriev I.V."/>
            <person name="Martin F.M."/>
            <person name="Pujade-Renaud V."/>
        </authorList>
    </citation>
    <scope>NUCLEOTIDE SEQUENCE [LARGE SCALE GENOMIC DNA]</scope>
    <source>
        <strain evidence="8 9">Philippines</strain>
    </source>
</reference>
<evidence type="ECO:0000313" key="9">
    <source>
        <dbReference type="Proteomes" id="UP000240883"/>
    </source>
</evidence>
<dbReference type="InterPro" id="IPR011009">
    <property type="entry name" value="Kinase-like_dom_sf"/>
</dbReference>
<dbReference type="GO" id="GO:0005737">
    <property type="term" value="C:cytoplasm"/>
    <property type="evidence" value="ECO:0007669"/>
    <property type="project" value="TreeGrafter"/>
</dbReference>
<evidence type="ECO:0000256" key="6">
    <source>
        <dbReference type="SAM" id="MobiDB-lite"/>
    </source>
</evidence>
<keyword evidence="3 8" id="KW-0418">Kinase</keyword>
<dbReference type="PANTHER" id="PTHR11042">
    <property type="entry name" value="EUKARYOTIC TRANSLATION INITIATION FACTOR 2-ALPHA KINASE EIF2-ALPHA KINASE -RELATED"/>
    <property type="match status" value="1"/>
</dbReference>
<dbReference type="SUPFAM" id="SSF56112">
    <property type="entry name" value="Protein kinase-like (PK-like)"/>
    <property type="match status" value="1"/>
</dbReference>
<dbReference type="GO" id="GO:0005634">
    <property type="term" value="C:nucleus"/>
    <property type="evidence" value="ECO:0007669"/>
    <property type="project" value="TreeGrafter"/>
</dbReference>
<dbReference type="STRING" id="1448308.A0A2T2N7W3"/>
<dbReference type="OrthoDB" id="5337378at2759"/>
<dbReference type="Gene3D" id="3.30.200.20">
    <property type="entry name" value="Phosphorylase Kinase, domain 1"/>
    <property type="match status" value="1"/>
</dbReference>
<dbReference type="PANTHER" id="PTHR11042:SF187">
    <property type="entry name" value="EUKARYOTIC TRANSLATION INITIATION FACTOR 2-ALPHA KINASE 2"/>
    <property type="match status" value="1"/>
</dbReference>
<keyword evidence="2" id="KW-0547">Nucleotide-binding</keyword>
<protein>
    <submittedName>
        <fullName evidence="8">Kinase-like protein</fullName>
    </submittedName>
</protein>
<sequence>MSDSQSSIDDMPPTPTKAHDGRRSKENSLRRKTFGRQRTSLGNNTFDTSELHSGTPFNQSGKLTPIQGSPDSAKTPTVISFGAPSPHTPDEPLAMPDTSKLSISGPRRGSLNFNSSLNSNGPPATPTTPRELDFFAAEQAFTAALGLPDNDIDVSLTERFFHVSKLDEFGEFSEVYRVEDPVGGCARPEDRVTVVKKSNKPFTGQFDRRKKMREVEALKAVRGNEHVLRYIEHWEFESNLYIQTEYCEGGTLKKFIEPNFHPDRLDDFRIWKVLLELSMGLQHIHDKGFMHLDLKPENIFIDFEGILKIADFGLAAAWPAPPHLDAEGDRSYLAPETMDGHPDKPSDIFALGVMMIEIGGNYPIPHFGERWYDLRHGRFRLPSLTWSNASSTLSRDSSGEPIARNHGDSLPMSDFDAPLEGERLPLTPEEEEELLRAPFFMVDETHEHALNQVVQAMVNPDPEQRPTAEQIFSCFGCQWVLERRRAGATIYEGNFGPSQENLGVLELDDEVDAMDMS</sequence>
<proteinExistence type="inferred from homology"/>
<evidence type="ECO:0000256" key="3">
    <source>
        <dbReference type="ARBA" id="ARBA00022777"/>
    </source>
</evidence>
<dbReference type="Proteomes" id="UP000240883">
    <property type="component" value="Unassembled WGS sequence"/>
</dbReference>
<evidence type="ECO:0000259" key="7">
    <source>
        <dbReference type="PROSITE" id="PS50011"/>
    </source>
</evidence>
<feature type="compositionally biased region" description="Basic and acidic residues" evidence="6">
    <location>
        <begin position="17"/>
        <end position="29"/>
    </location>
</feature>
<evidence type="ECO:0000313" key="8">
    <source>
        <dbReference type="EMBL" id="PSN61527.1"/>
    </source>
</evidence>
<dbReference type="Gene3D" id="1.10.510.10">
    <property type="entry name" value="Transferase(Phosphotransferase) domain 1"/>
    <property type="match status" value="1"/>
</dbReference>
<evidence type="ECO:0000256" key="5">
    <source>
        <dbReference type="ARBA" id="ARBA00037982"/>
    </source>
</evidence>
<evidence type="ECO:0000256" key="2">
    <source>
        <dbReference type="ARBA" id="ARBA00022741"/>
    </source>
</evidence>
<evidence type="ECO:0000256" key="1">
    <source>
        <dbReference type="ARBA" id="ARBA00022679"/>
    </source>
</evidence>
<comment type="similarity">
    <text evidence="5">Belongs to the protein kinase superfamily. Ser/Thr protein kinase family. GCN2 subfamily.</text>
</comment>
<feature type="domain" description="Protein kinase" evidence="7">
    <location>
        <begin position="161"/>
        <end position="480"/>
    </location>
</feature>
<evidence type="ECO:0000256" key="4">
    <source>
        <dbReference type="ARBA" id="ARBA00022840"/>
    </source>
</evidence>
<dbReference type="EMBL" id="KZ678144">
    <property type="protein sequence ID" value="PSN61527.1"/>
    <property type="molecule type" value="Genomic_DNA"/>
</dbReference>
<dbReference type="GO" id="GO:0004694">
    <property type="term" value="F:eukaryotic translation initiation factor 2alpha kinase activity"/>
    <property type="evidence" value="ECO:0007669"/>
    <property type="project" value="TreeGrafter"/>
</dbReference>
<organism evidence="8 9">
    <name type="scientific">Corynespora cassiicola Philippines</name>
    <dbReference type="NCBI Taxonomy" id="1448308"/>
    <lineage>
        <taxon>Eukaryota</taxon>
        <taxon>Fungi</taxon>
        <taxon>Dikarya</taxon>
        <taxon>Ascomycota</taxon>
        <taxon>Pezizomycotina</taxon>
        <taxon>Dothideomycetes</taxon>
        <taxon>Pleosporomycetidae</taxon>
        <taxon>Pleosporales</taxon>
        <taxon>Corynesporascaceae</taxon>
        <taxon>Corynespora</taxon>
    </lineage>
</organism>
<feature type="region of interest" description="Disordered" evidence="6">
    <location>
        <begin position="1"/>
        <end position="127"/>
    </location>
</feature>
<dbReference type="SMART" id="SM00220">
    <property type="entry name" value="S_TKc"/>
    <property type="match status" value="1"/>
</dbReference>
<dbReference type="InterPro" id="IPR008271">
    <property type="entry name" value="Ser/Thr_kinase_AS"/>
</dbReference>